<dbReference type="SUPFAM" id="SSF53474">
    <property type="entry name" value="alpha/beta-Hydrolases"/>
    <property type="match status" value="1"/>
</dbReference>
<gene>
    <name evidence="1" type="ORF">GCM10022419_081060</name>
</gene>
<keyword evidence="2" id="KW-1185">Reference proteome</keyword>
<dbReference type="Gene3D" id="3.40.50.1820">
    <property type="entry name" value="alpha/beta hydrolase"/>
    <property type="match status" value="1"/>
</dbReference>
<evidence type="ECO:0000313" key="1">
    <source>
        <dbReference type="EMBL" id="GAA3586648.1"/>
    </source>
</evidence>
<evidence type="ECO:0008006" key="3">
    <source>
        <dbReference type="Google" id="ProtNLM"/>
    </source>
</evidence>
<protein>
    <recommendedName>
        <fullName evidence="3">Alpha/beta hydrolase</fullName>
    </recommendedName>
</protein>
<organism evidence="1 2">
    <name type="scientific">Nonomuraea rosea</name>
    <dbReference type="NCBI Taxonomy" id="638574"/>
    <lineage>
        <taxon>Bacteria</taxon>
        <taxon>Bacillati</taxon>
        <taxon>Actinomycetota</taxon>
        <taxon>Actinomycetes</taxon>
        <taxon>Streptosporangiales</taxon>
        <taxon>Streptosporangiaceae</taxon>
        <taxon>Nonomuraea</taxon>
    </lineage>
</organism>
<dbReference type="EMBL" id="BAABDQ010000023">
    <property type="protein sequence ID" value="GAA3586648.1"/>
    <property type="molecule type" value="Genomic_DNA"/>
</dbReference>
<sequence length="96" mass="10619">MTSQQSTWTGMVPVDDTVLYVRDTGGPGHPMVYLNDAYADQSHWRGIIADLGSDCRHITYDERARGKSRLSADYSFEGAVRDLATGTHQPPLAIHL</sequence>
<accession>A0ABP6YP11</accession>
<proteinExistence type="predicted"/>
<dbReference type="InterPro" id="IPR029058">
    <property type="entry name" value="AB_hydrolase_fold"/>
</dbReference>
<reference evidence="2" key="1">
    <citation type="journal article" date="2019" name="Int. J. Syst. Evol. Microbiol.">
        <title>The Global Catalogue of Microorganisms (GCM) 10K type strain sequencing project: providing services to taxonomists for standard genome sequencing and annotation.</title>
        <authorList>
            <consortium name="The Broad Institute Genomics Platform"/>
            <consortium name="The Broad Institute Genome Sequencing Center for Infectious Disease"/>
            <person name="Wu L."/>
            <person name="Ma J."/>
        </authorList>
    </citation>
    <scope>NUCLEOTIDE SEQUENCE [LARGE SCALE GENOMIC DNA]</scope>
    <source>
        <strain evidence="2">JCM 17326</strain>
    </source>
</reference>
<evidence type="ECO:0000313" key="2">
    <source>
        <dbReference type="Proteomes" id="UP001500630"/>
    </source>
</evidence>
<name>A0ABP6YP11_9ACTN</name>
<dbReference type="RefSeq" id="WP_345570402.1">
    <property type="nucleotide sequence ID" value="NZ_BAABDQ010000023.1"/>
</dbReference>
<dbReference type="Proteomes" id="UP001500630">
    <property type="component" value="Unassembled WGS sequence"/>
</dbReference>
<comment type="caution">
    <text evidence="1">The sequence shown here is derived from an EMBL/GenBank/DDBJ whole genome shotgun (WGS) entry which is preliminary data.</text>
</comment>